<dbReference type="AlphaFoldDB" id="A0A2T1LXT8"/>
<dbReference type="OrthoDB" id="9803667at2"/>
<dbReference type="SUPFAM" id="SSF52374">
    <property type="entry name" value="Nucleotidylyl transferase"/>
    <property type="match status" value="1"/>
</dbReference>
<evidence type="ECO:0000256" key="14">
    <source>
        <dbReference type="PIRNR" id="PIRNR004491"/>
    </source>
</evidence>
<keyword evidence="9 14" id="KW-0274">FAD</keyword>
<keyword evidence="10 14" id="KW-0067">ATP-binding</keyword>
<dbReference type="SMART" id="SM00904">
    <property type="entry name" value="Flavokinase"/>
    <property type="match status" value="1"/>
</dbReference>
<dbReference type="RefSeq" id="WP_106456897.1">
    <property type="nucleotide sequence ID" value="NZ_PXOH01000010.1"/>
</dbReference>
<comment type="catalytic activity">
    <reaction evidence="12 14">
        <text>riboflavin + ATP = FMN + ADP + H(+)</text>
        <dbReference type="Rhea" id="RHEA:14357"/>
        <dbReference type="ChEBI" id="CHEBI:15378"/>
        <dbReference type="ChEBI" id="CHEBI:30616"/>
        <dbReference type="ChEBI" id="CHEBI:57986"/>
        <dbReference type="ChEBI" id="CHEBI:58210"/>
        <dbReference type="ChEBI" id="CHEBI:456216"/>
        <dbReference type="EC" id="2.7.1.26"/>
    </reaction>
</comment>
<organism evidence="16 17">
    <name type="scientific">Aphanothece hegewaldii CCALA 016</name>
    <dbReference type="NCBI Taxonomy" id="2107694"/>
    <lineage>
        <taxon>Bacteria</taxon>
        <taxon>Bacillati</taxon>
        <taxon>Cyanobacteriota</taxon>
        <taxon>Cyanophyceae</taxon>
        <taxon>Oscillatoriophycideae</taxon>
        <taxon>Chroococcales</taxon>
        <taxon>Aphanothecaceae</taxon>
        <taxon>Aphanothece</taxon>
    </lineage>
</organism>
<evidence type="ECO:0000256" key="8">
    <source>
        <dbReference type="ARBA" id="ARBA00022777"/>
    </source>
</evidence>
<dbReference type="PANTHER" id="PTHR22749:SF6">
    <property type="entry name" value="RIBOFLAVIN KINASE"/>
    <property type="match status" value="1"/>
</dbReference>
<dbReference type="EC" id="2.7.7.2" evidence="14"/>
<dbReference type="Proteomes" id="UP000239001">
    <property type="component" value="Unassembled WGS sequence"/>
</dbReference>
<dbReference type="FunFam" id="3.40.50.620:FF:000021">
    <property type="entry name" value="Riboflavin biosynthesis protein"/>
    <property type="match status" value="1"/>
</dbReference>
<evidence type="ECO:0000256" key="13">
    <source>
        <dbReference type="ARBA" id="ARBA00049494"/>
    </source>
</evidence>
<evidence type="ECO:0000313" key="16">
    <source>
        <dbReference type="EMBL" id="PSF37208.1"/>
    </source>
</evidence>
<evidence type="ECO:0000259" key="15">
    <source>
        <dbReference type="SMART" id="SM00904"/>
    </source>
</evidence>
<keyword evidence="11" id="KW-0511">Multifunctional enzyme</keyword>
<dbReference type="Pfam" id="PF06574">
    <property type="entry name" value="FAD_syn"/>
    <property type="match status" value="1"/>
</dbReference>
<evidence type="ECO:0000256" key="11">
    <source>
        <dbReference type="ARBA" id="ARBA00023268"/>
    </source>
</evidence>
<dbReference type="GO" id="GO:0003919">
    <property type="term" value="F:FMN adenylyltransferase activity"/>
    <property type="evidence" value="ECO:0007669"/>
    <property type="project" value="UniProtKB-UniRule"/>
</dbReference>
<comment type="catalytic activity">
    <reaction evidence="13 14">
        <text>FMN + ATP + H(+) = FAD + diphosphate</text>
        <dbReference type="Rhea" id="RHEA:17237"/>
        <dbReference type="ChEBI" id="CHEBI:15378"/>
        <dbReference type="ChEBI" id="CHEBI:30616"/>
        <dbReference type="ChEBI" id="CHEBI:33019"/>
        <dbReference type="ChEBI" id="CHEBI:57692"/>
        <dbReference type="ChEBI" id="CHEBI:58210"/>
        <dbReference type="EC" id="2.7.7.2"/>
    </reaction>
</comment>
<dbReference type="Gene3D" id="2.40.30.30">
    <property type="entry name" value="Riboflavin kinase-like"/>
    <property type="match status" value="1"/>
</dbReference>
<keyword evidence="5 14" id="KW-0808">Transferase</keyword>
<comment type="caution">
    <text evidence="16">The sequence shown here is derived from an EMBL/GenBank/DDBJ whole genome shotgun (WGS) entry which is preliminary data.</text>
</comment>
<comment type="pathway">
    <text evidence="2 14">Cofactor biosynthesis; FMN biosynthesis; FMN from riboflavin (ATP route): step 1/1.</text>
</comment>
<keyword evidence="6 14" id="KW-0548">Nucleotidyltransferase</keyword>
<evidence type="ECO:0000256" key="6">
    <source>
        <dbReference type="ARBA" id="ARBA00022695"/>
    </source>
</evidence>
<dbReference type="UniPathway" id="UPA00276">
    <property type="reaction ID" value="UER00406"/>
</dbReference>
<dbReference type="GO" id="GO:0009398">
    <property type="term" value="P:FMN biosynthetic process"/>
    <property type="evidence" value="ECO:0007669"/>
    <property type="project" value="UniProtKB-UniRule"/>
</dbReference>
<dbReference type="PIRSF" id="PIRSF004491">
    <property type="entry name" value="FAD_Synth"/>
    <property type="match status" value="1"/>
</dbReference>
<dbReference type="NCBIfam" id="TIGR00083">
    <property type="entry name" value="ribF"/>
    <property type="match status" value="1"/>
</dbReference>
<dbReference type="InterPro" id="IPR023465">
    <property type="entry name" value="Riboflavin_kinase_dom_sf"/>
</dbReference>
<evidence type="ECO:0000256" key="7">
    <source>
        <dbReference type="ARBA" id="ARBA00022741"/>
    </source>
</evidence>
<proteinExistence type="inferred from homology"/>
<evidence type="ECO:0000256" key="1">
    <source>
        <dbReference type="ARBA" id="ARBA00004726"/>
    </source>
</evidence>
<comment type="similarity">
    <text evidence="14">Belongs to the ribF family.</text>
</comment>
<dbReference type="GO" id="GO:0008531">
    <property type="term" value="F:riboflavin kinase activity"/>
    <property type="evidence" value="ECO:0007669"/>
    <property type="project" value="UniProtKB-UniRule"/>
</dbReference>
<sequence>MQIVNSLTSPLLLTPNAIALGNFDGIHLGHQCVFEPILSSNLTLTSLHSTVVTFCPHPQEFFSGQKRQLLTPLPEKNQILEKLGIEQLVLIPFNQELASLSPQQFVEEILIGKLAAKRVSVGEDFRFGYKRLGTAEELKAIAKKYNTEVIITSLLTCFNSRISSSRIRQSLADGDMEQASQMLGRSYSLMGTVIKGQQIGRTIGFSTANLLLPAEKLLPRFGVYCVKVSLKDEFSLPGVMNIGCRPTVEGSSPTIEVHLLDWKGDLYGQTLTVSLEKFLRPEQKFPSLEALKAQIIRDCDQARKILAV</sequence>
<dbReference type="InterPro" id="IPR015865">
    <property type="entry name" value="Riboflavin_kinase_bac/euk"/>
</dbReference>
<dbReference type="GO" id="GO:0005524">
    <property type="term" value="F:ATP binding"/>
    <property type="evidence" value="ECO:0007669"/>
    <property type="project" value="UniProtKB-UniRule"/>
</dbReference>
<dbReference type="InterPro" id="IPR014729">
    <property type="entry name" value="Rossmann-like_a/b/a_fold"/>
</dbReference>
<keyword evidence="4 14" id="KW-0288">FMN</keyword>
<evidence type="ECO:0000256" key="9">
    <source>
        <dbReference type="ARBA" id="ARBA00022827"/>
    </source>
</evidence>
<accession>A0A2T1LXT8</accession>
<dbReference type="CDD" id="cd02064">
    <property type="entry name" value="FAD_synthetase_N"/>
    <property type="match status" value="1"/>
</dbReference>
<dbReference type="Pfam" id="PF01687">
    <property type="entry name" value="Flavokinase"/>
    <property type="match status" value="1"/>
</dbReference>
<keyword evidence="3 14" id="KW-0285">Flavoprotein</keyword>
<dbReference type="NCBIfam" id="NF004162">
    <property type="entry name" value="PRK05627.1-5"/>
    <property type="match status" value="1"/>
</dbReference>
<dbReference type="Gene3D" id="3.40.50.620">
    <property type="entry name" value="HUPs"/>
    <property type="match status" value="1"/>
</dbReference>
<gene>
    <name evidence="16" type="ORF">C7H19_10835</name>
</gene>
<reference evidence="16 17" key="2">
    <citation type="submission" date="2018-03" db="EMBL/GenBank/DDBJ databases">
        <authorList>
            <person name="Keele B.F."/>
        </authorList>
    </citation>
    <scope>NUCLEOTIDE SEQUENCE [LARGE SCALE GENOMIC DNA]</scope>
    <source>
        <strain evidence="16 17">CCALA 016</strain>
    </source>
</reference>
<protein>
    <recommendedName>
        <fullName evidence="14">Riboflavin biosynthesis protein</fullName>
    </recommendedName>
    <domain>
        <recommendedName>
            <fullName evidence="14">Riboflavin kinase</fullName>
            <ecNumber evidence="14">2.7.1.26</ecNumber>
        </recommendedName>
        <alternativeName>
            <fullName evidence="14">Flavokinase</fullName>
        </alternativeName>
    </domain>
    <domain>
        <recommendedName>
            <fullName evidence="14">FMN adenylyltransferase</fullName>
            <ecNumber evidence="14">2.7.7.2</ecNumber>
        </recommendedName>
        <alternativeName>
            <fullName evidence="14">FAD pyrophosphorylase</fullName>
        </alternativeName>
        <alternativeName>
            <fullName evidence="14">FAD synthase</fullName>
        </alternativeName>
    </domain>
</protein>
<keyword evidence="7 14" id="KW-0547">Nucleotide-binding</keyword>
<dbReference type="SUPFAM" id="SSF82114">
    <property type="entry name" value="Riboflavin kinase-like"/>
    <property type="match status" value="1"/>
</dbReference>
<keyword evidence="8 14" id="KW-0418">Kinase</keyword>
<dbReference type="UniPathway" id="UPA00277">
    <property type="reaction ID" value="UER00407"/>
</dbReference>
<dbReference type="EMBL" id="PXOH01000010">
    <property type="protein sequence ID" value="PSF37208.1"/>
    <property type="molecule type" value="Genomic_DNA"/>
</dbReference>
<dbReference type="PANTHER" id="PTHR22749">
    <property type="entry name" value="RIBOFLAVIN KINASE/FMN ADENYLYLTRANSFERASE"/>
    <property type="match status" value="1"/>
</dbReference>
<dbReference type="EC" id="2.7.1.26" evidence="14"/>
<feature type="domain" description="Riboflavin kinase" evidence="15">
    <location>
        <begin position="182"/>
        <end position="307"/>
    </location>
</feature>
<name>A0A2T1LXT8_9CHRO</name>
<evidence type="ECO:0000256" key="5">
    <source>
        <dbReference type="ARBA" id="ARBA00022679"/>
    </source>
</evidence>
<reference evidence="16 17" key="1">
    <citation type="submission" date="2018-03" db="EMBL/GenBank/DDBJ databases">
        <title>The ancient ancestry and fast evolution of plastids.</title>
        <authorList>
            <person name="Moore K.R."/>
            <person name="Magnabosco C."/>
            <person name="Momper L."/>
            <person name="Gold D.A."/>
            <person name="Bosak T."/>
            <person name="Fournier G.P."/>
        </authorList>
    </citation>
    <scope>NUCLEOTIDE SEQUENCE [LARGE SCALE GENOMIC DNA]</scope>
    <source>
        <strain evidence="16 17">CCALA 016</strain>
    </source>
</reference>
<evidence type="ECO:0000256" key="10">
    <source>
        <dbReference type="ARBA" id="ARBA00022840"/>
    </source>
</evidence>
<dbReference type="InterPro" id="IPR002606">
    <property type="entry name" value="Riboflavin_kinase_bac"/>
</dbReference>
<evidence type="ECO:0000256" key="12">
    <source>
        <dbReference type="ARBA" id="ARBA00047880"/>
    </source>
</evidence>
<comment type="pathway">
    <text evidence="1 14">Cofactor biosynthesis; FAD biosynthesis; FAD from FMN: step 1/1.</text>
</comment>
<evidence type="ECO:0000256" key="3">
    <source>
        <dbReference type="ARBA" id="ARBA00022630"/>
    </source>
</evidence>
<dbReference type="InterPro" id="IPR015864">
    <property type="entry name" value="FAD_synthase"/>
</dbReference>
<dbReference type="GO" id="GO:0006747">
    <property type="term" value="P:FAD biosynthetic process"/>
    <property type="evidence" value="ECO:0007669"/>
    <property type="project" value="UniProtKB-UniRule"/>
</dbReference>
<dbReference type="NCBIfam" id="NF004160">
    <property type="entry name" value="PRK05627.1-3"/>
    <property type="match status" value="1"/>
</dbReference>
<evidence type="ECO:0000256" key="4">
    <source>
        <dbReference type="ARBA" id="ARBA00022643"/>
    </source>
</evidence>
<evidence type="ECO:0000256" key="2">
    <source>
        <dbReference type="ARBA" id="ARBA00005201"/>
    </source>
</evidence>
<dbReference type="GO" id="GO:0009231">
    <property type="term" value="P:riboflavin biosynthetic process"/>
    <property type="evidence" value="ECO:0007669"/>
    <property type="project" value="InterPro"/>
</dbReference>
<keyword evidence="17" id="KW-1185">Reference proteome</keyword>
<dbReference type="InterPro" id="IPR023468">
    <property type="entry name" value="Riboflavin_kinase"/>
</dbReference>
<evidence type="ECO:0000313" key="17">
    <source>
        <dbReference type="Proteomes" id="UP000239001"/>
    </source>
</evidence>